<dbReference type="EMBL" id="CP015106">
    <property type="protein sequence ID" value="ASJ15019.1"/>
    <property type="molecule type" value="Genomic_DNA"/>
</dbReference>
<dbReference type="AlphaFoldDB" id="A0A2Z2NB35"/>
<dbReference type="KEGG" id="trl:A3L10_07710"/>
<dbReference type="GO" id="GO:0043565">
    <property type="term" value="F:sequence-specific DNA binding"/>
    <property type="evidence" value="ECO:0007669"/>
    <property type="project" value="InterPro"/>
</dbReference>
<dbReference type="Gene3D" id="3.30.70.920">
    <property type="match status" value="1"/>
</dbReference>
<dbReference type="Proteomes" id="UP000250085">
    <property type="component" value="Chromosome"/>
</dbReference>
<dbReference type="InterPro" id="IPR000485">
    <property type="entry name" value="AsnC-type_HTH_dom"/>
</dbReference>
<name>A0A2Z2NB35_9EURY</name>
<dbReference type="InterPro" id="IPR036388">
    <property type="entry name" value="WH-like_DNA-bd_sf"/>
</dbReference>
<dbReference type="GO" id="GO:0005829">
    <property type="term" value="C:cytosol"/>
    <property type="evidence" value="ECO:0007669"/>
    <property type="project" value="TreeGrafter"/>
</dbReference>
<dbReference type="PANTHER" id="PTHR30154">
    <property type="entry name" value="LEUCINE-RESPONSIVE REGULATORY PROTEIN"/>
    <property type="match status" value="1"/>
</dbReference>
<dbReference type="GO" id="GO:0043200">
    <property type="term" value="P:response to amino acid"/>
    <property type="evidence" value="ECO:0007669"/>
    <property type="project" value="TreeGrafter"/>
</dbReference>
<sequence>MVNKKKKSYSWDPEDIKFWREMSKGELSDLDVKIFLALRENGRLPDTELARITGVSVPTARRHRISLQERGYIRIMALFIFEEFGLASADVIVKFKEDAPKEKVASFMEEAISHRKVFEIDEYIGEYNVVIKFFDKDFKELKKTIDEFLQGRDIIQKTLILPAVSSPKLFTTRMKYKHV</sequence>
<evidence type="ECO:0000313" key="2">
    <source>
        <dbReference type="Proteomes" id="UP000250085"/>
    </source>
</evidence>
<dbReference type="OrthoDB" id="36438at2157"/>
<proteinExistence type="predicted"/>
<dbReference type="GeneID" id="33328725"/>
<dbReference type="Gene3D" id="1.10.10.10">
    <property type="entry name" value="Winged helix-like DNA-binding domain superfamily/Winged helix DNA-binding domain"/>
    <property type="match status" value="1"/>
</dbReference>
<keyword evidence="2" id="KW-1185">Reference proteome</keyword>
<dbReference type="SUPFAM" id="SSF46785">
    <property type="entry name" value="Winged helix' DNA-binding domain"/>
    <property type="match status" value="1"/>
</dbReference>
<dbReference type="Pfam" id="PF13412">
    <property type="entry name" value="HTH_24"/>
    <property type="match status" value="1"/>
</dbReference>
<protein>
    <submittedName>
        <fullName evidence="1">Transcriptional regulator</fullName>
    </submittedName>
</protein>
<organism evidence="1 2">
    <name type="scientific">Thermococcus radiotolerans</name>
    <dbReference type="NCBI Taxonomy" id="187880"/>
    <lineage>
        <taxon>Archaea</taxon>
        <taxon>Methanobacteriati</taxon>
        <taxon>Methanobacteriota</taxon>
        <taxon>Thermococci</taxon>
        <taxon>Thermococcales</taxon>
        <taxon>Thermococcaceae</taxon>
        <taxon>Thermococcus</taxon>
    </lineage>
</organism>
<dbReference type="PANTHER" id="PTHR30154:SF34">
    <property type="entry name" value="TRANSCRIPTIONAL REGULATOR AZLB"/>
    <property type="match status" value="1"/>
</dbReference>
<accession>A0A2Z2NB35</accession>
<dbReference type="PRINTS" id="PR00033">
    <property type="entry name" value="HTHASNC"/>
</dbReference>
<reference evidence="1 2" key="1">
    <citation type="submission" date="2016-04" db="EMBL/GenBank/DDBJ databases">
        <title>Complete genome sequence of Thermococcus radiotolerans type strain EJ2.</title>
        <authorList>
            <person name="Oger P.M."/>
        </authorList>
    </citation>
    <scope>NUCLEOTIDE SEQUENCE [LARGE SCALE GENOMIC DNA]</scope>
    <source>
        <strain evidence="1 2">EJ2</strain>
    </source>
</reference>
<dbReference type="InterPro" id="IPR036390">
    <property type="entry name" value="WH_DNA-bd_sf"/>
</dbReference>
<dbReference type="RefSeq" id="WP_088867075.1">
    <property type="nucleotide sequence ID" value="NZ_CP015106.1"/>
</dbReference>
<gene>
    <name evidence="1" type="ORF">A3L10_07710</name>
</gene>
<evidence type="ECO:0000313" key="1">
    <source>
        <dbReference type="EMBL" id="ASJ15019.1"/>
    </source>
</evidence>